<dbReference type="GO" id="GO:0031966">
    <property type="term" value="C:mitochondrial membrane"/>
    <property type="evidence" value="ECO:0007669"/>
    <property type="project" value="UniProtKB-SubCell"/>
</dbReference>
<gene>
    <name evidence="11" type="ORF">PROFUN_01877</name>
</gene>
<evidence type="ECO:0000256" key="9">
    <source>
        <dbReference type="PROSITE-ProRule" id="PRU00282"/>
    </source>
</evidence>
<keyword evidence="7" id="KW-0496">Mitochondrion</keyword>
<evidence type="ECO:0000256" key="6">
    <source>
        <dbReference type="ARBA" id="ARBA00022989"/>
    </source>
</evidence>
<dbReference type="SUPFAM" id="SSF103506">
    <property type="entry name" value="Mitochondrial carrier"/>
    <property type="match status" value="1"/>
</dbReference>
<dbReference type="GO" id="GO:0022857">
    <property type="term" value="F:transmembrane transporter activity"/>
    <property type="evidence" value="ECO:0007669"/>
    <property type="project" value="TreeGrafter"/>
</dbReference>
<keyword evidence="6" id="KW-1133">Transmembrane helix</keyword>
<name>A0A2P6NYW8_9EUKA</name>
<dbReference type="STRING" id="1890364.A0A2P6NYW8"/>
<dbReference type="PANTHER" id="PTHR45624">
    <property type="entry name" value="MITOCHONDRIAL BASIC AMINO ACIDS TRANSPORTER-RELATED"/>
    <property type="match status" value="1"/>
</dbReference>
<reference evidence="11 12" key="1">
    <citation type="journal article" date="2018" name="Genome Biol. Evol.">
        <title>Multiple Roots of Fruiting Body Formation in Amoebozoa.</title>
        <authorList>
            <person name="Hillmann F."/>
            <person name="Forbes G."/>
            <person name="Novohradska S."/>
            <person name="Ferling I."/>
            <person name="Riege K."/>
            <person name="Groth M."/>
            <person name="Westermann M."/>
            <person name="Marz M."/>
            <person name="Spaller T."/>
            <person name="Winckler T."/>
            <person name="Schaap P."/>
            <person name="Glockner G."/>
        </authorList>
    </citation>
    <scope>NUCLEOTIDE SEQUENCE [LARGE SCALE GENOMIC DNA]</scope>
    <source>
        <strain evidence="11 12">Jena</strain>
    </source>
</reference>
<dbReference type="PROSITE" id="PS50920">
    <property type="entry name" value="SOLCAR"/>
    <property type="match status" value="3"/>
</dbReference>
<proteinExistence type="inferred from homology"/>
<evidence type="ECO:0000256" key="2">
    <source>
        <dbReference type="ARBA" id="ARBA00006375"/>
    </source>
</evidence>
<dbReference type="EMBL" id="MDYQ01000005">
    <property type="protein sequence ID" value="PRP89157.1"/>
    <property type="molecule type" value="Genomic_DNA"/>
</dbReference>
<dbReference type="Proteomes" id="UP000241769">
    <property type="component" value="Unassembled WGS sequence"/>
</dbReference>
<keyword evidence="5" id="KW-0677">Repeat</keyword>
<feature type="repeat" description="Solcar" evidence="9">
    <location>
        <begin position="85"/>
        <end position="171"/>
    </location>
</feature>
<dbReference type="InterPro" id="IPR018108">
    <property type="entry name" value="MCP_transmembrane"/>
</dbReference>
<keyword evidence="3 10" id="KW-0813">Transport</keyword>
<evidence type="ECO:0000256" key="7">
    <source>
        <dbReference type="ARBA" id="ARBA00023128"/>
    </source>
</evidence>
<feature type="repeat" description="Solcar" evidence="9">
    <location>
        <begin position="180"/>
        <end position="274"/>
    </location>
</feature>
<evidence type="ECO:0000313" key="11">
    <source>
        <dbReference type="EMBL" id="PRP89157.1"/>
    </source>
</evidence>
<dbReference type="Pfam" id="PF00153">
    <property type="entry name" value="Mito_carr"/>
    <property type="match status" value="3"/>
</dbReference>
<feature type="repeat" description="Solcar" evidence="9">
    <location>
        <begin position="286"/>
        <end position="375"/>
    </location>
</feature>
<dbReference type="InterPro" id="IPR023395">
    <property type="entry name" value="MCP_dom_sf"/>
</dbReference>
<keyword evidence="8 9" id="KW-0472">Membrane</keyword>
<evidence type="ECO:0000256" key="8">
    <source>
        <dbReference type="ARBA" id="ARBA00023136"/>
    </source>
</evidence>
<dbReference type="InterPro" id="IPR050567">
    <property type="entry name" value="Mitochondrial_Carrier"/>
</dbReference>
<evidence type="ECO:0000256" key="5">
    <source>
        <dbReference type="ARBA" id="ARBA00022737"/>
    </source>
</evidence>
<comment type="subcellular location">
    <subcellularLocation>
        <location evidence="1">Mitochondrion membrane</location>
        <topology evidence="1">Multi-pass membrane protein</topology>
    </subcellularLocation>
</comment>
<evidence type="ECO:0000256" key="3">
    <source>
        <dbReference type="ARBA" id="ARBA00022448"/>
    </source>
</evidence>
<comment type="similarity">
    <text evidence="2 10">Belongs to the mitochondrial carrier (TC 2.A.29) family.</text>
</comment>
<organism evidence="11 12">
    <name type="scientific">Planoprotostelium fungivorum</name>
    <dbReference type="NCBI Taxonomy" id="1890364"/>
    <lineage>
        <taxon>Eukaryota</taxon>
        <taxon>Amoebozoa</taxon>
        <taxon>Evosea</taxon>
        <taxon>Variosea</taxon>
        <taxon>Cavosteliida</taxon>
        <taxon>Cavosteliaceae</taxon>
        <taxon>Planoprotostelium</taxon>
    </lineage>
</organism>
<evidence type="ECO:0000313" key="12">
    <source>
        <dbReference type="Proteomes" id="UP000241769"/>
    </source>
</evidence>
<keyword evidence="12" id="KW-1185">Reference proteome</keyword>
<dbReference type="OrthoDB" id="409586at2759"/>
<dbReference type="PANTHER" id="PTHR45624:SF24">
    <property type="entry name" value="MITOCHONDRIAL SUBSTRATE CARRIER FAMILY PROTEIN G"/>
    <property type="match status" value="1"/>
</dbReference>
<evidence type="ECO:0000256" key="10">
    <source>
        <dbReference type="RuleBase" id="RU000488"/>
    </source>
</evidence>
<dbReference type="InParanoid" id="A0A2P6NYW8"/>
<evidence type="ECO:0000256" key="1">
    <source>
        <dbReference type="ARBA" id="ARBA00004225"/>
    </source>
</evidence>
<accession>A0A2P6NYW8</accession>
<evidence type="ECO:0000256" key="4">
    <source>
        <dbReference type="ARBA" id="ARBA00022692"/>
    </source>
</evidence>
<keyword evidence="4 9" id="KW-0812">Transmembrane</keyword>
<dbReference type="AlphaFoldDB" id="A0A2P6NYW8"/>
<protein>
    <submittedName>
        <fullName evidence="11">Mitochondrial carrier protein</fullName>
    </submittedName>
</protein>
<sequence length="380" mass="42459">MRLFLSRGHKTRLLRCSSFEYEKPVVGPWERGVDASEDSGVFFRLAELLRRILHLGHGQTIMPAEGSTQTPTNVPKRSPKTVRALTVARDIFAGTMSGIAVTIVGHPFDTLKVRLQTQPSPPLYSGVVDCFKKTIKWEGPLGLYKGIASPITGQVFFRANMFFSFAEAKRFLSGYGSRPLRNIDYFIAGGFAWFTGTFFECPIDLVKSQLQVQVIRSKTIPDYVAPYTNMTQCASAIVRTNGFFGLYQGFVPHVLRNIPAGSVHLGSYEMVRQHYSKKKGVPVSELPSSYSLLGGGIGGFLYWSIFFPIDVVKSSIQTDNLQKDKRKFSGAIDAAKKLYAEGGWKRFYRGFTPCLMRSIPANAMMLWTVAFITDNLPIRQ</sequence>
<dbReference type="Gene3D" id="1.50.40.10">
    <property type="entry name" value="Mitochondrial carrier domain"/>
    <property type="match status" value="1"/>
</dbReference>
<comment type="caution">
    <text evidence="11">The sequence shown here is derived from an EMBL/GenBank/DDBJ whole genome shotgun (WGS) entry which is preliminary data.</text>
</comment>